<keyword evidence="3" id="KW-1185">Reference proteome</keyword>
<feature type="region of interest" description="Disordered" evidence="1">
    <location>
        <begin position="55"/>
        <end position="87"/>
    </location>
</feature>
<protein>
    <submittedName>
        <fullName evidence="2">Uncharacterized protein</fullName>
    </submittedName>
</protein>
<organism evidence="2 3">
    <name type="scientific">Fasciolopsis buskii</name>
    <dbReference type="NCBI Taxonomy" id="27845"/>
    <lineage>
        <taxon>Eukaryota</taxon>
        <taxon>Metazoa</taxon>
        <taxon>Spiralia</taxon>
        <taxon>Lophotrochozoa</taxon>
        <taxon>Platyhelminthes</taxon>
        <taxon>Trematoda</taxon>
        <taxon>Digenea</taxon>
        <taxon>Plagiorchiida</taxon>
        <taxon>Echinostomata</taxon>
        <taxon>Echinostomatoidea</taxon>
        <taxon>Fasciolidae</taxon>
        <taxon>Fasciolopsis</taxon>
    </lineage>
</organism>
<dbReference type="EMBL" id="LUCM01007548">
    <property type="protein sequence ID" value="KAA0189744.1"/>
    <property type="molecule type" value="Genomic_DNA"/>
</dbReference>
<dbReference type="AlphaFoldDB" id="A0A8E0VI81"/>
<name>A0A8E0VI81_9TREM</name>
<comment type="caution">
    <text evidence="2">The sequence shown here is derived from an EMBL/GenBank/DDBJ whole genome shotgun (WGS) entry which is preliminary data.</text>
</comment>
<evidence type="ECO:0000256" key="1">
    <source>
        <dbReference type="SAM" id="MobiDB-lite"/>
    </source>
</evidence>
<dbReference type="Proteomes" id="UP000728185">
    <property type="component" value="Unassembled WGS sequence"/>
</dbReference>
<reference evidence="2" key="1">
    <citation type="submission" date="2019-05" db="EMBL/GenBank/DDBJ databases">
        <title>Annotation for the trematode Fasciolopsis buski.</title>
        <authorList>
            <person name="Choi Y.-J."/>
        </authorList>
    </citation>
    <scope>NUCLEOTIDE SEQUENCE</scope>
    <source>
        <strain evidence="2">HT</strain>
        <tissue evidence="2">Whole worm</tissue>
    </source>
</reference>
<accession>A0A8E0VI81</accession>
<sequence>MELHGPGAFSGALLHTGREASAMKLLDTVAVKLAGGSHEDVRHLDEFSYSDLNRKTSDASSNLESGFLRSPSKSGPIETVVAIDNAK</sequence>
<evidence type="ECO:0000313" key="3">
    <source>
        <dbReference type="Proteomes" id="UP000728185"/>
    </source>
</evidence>
<gene>
    <name evidence="2" type="ORF">FBUS_11354</name>
</gene>
<evidence type="ECO:0000313" key="2">
    <source>
        <dbReference type="EMBL" id="KAA0189744.1"/>
    </source>
</evidence>
<proteinExistence type="predicted"/>